<sequence>MNRTFWSQTIGVIGIAILTIQGIHAQLDLDQIQTQLPDQITKSNFSLNDAKELFRNKCIEVAGETAGGQAYGEIESGFVVLTECLNGIVNYTAMQEEIQEASPKGELDVVFNKYCSRRSNAVQCVDTFTTQLVPCLSTEEREGQDVIKQIIQSLLNFVCHKDGDQIALFIAEKGPECIESQKENIQQCVNNTFAEYLNLQDPQDNRIKTIPKLTVGEKQCDEMQNLQACVVSKLETCSDITPANLVESMFNFIRNQTLCRDHQRSPLVAAAAAAAASRAFPQMTHNVLPHLAFYLLILRFCFRKSP</sequence>
<proteinExistence type="predicted"/>
<accession>A0AB39YZQ9</accession>
<gene>
    <name evidence="2" type="primary">LOC108006270</name>
</gene>
<dbReference type="PANTHER" id="PTHR20997:SF2">
    <property type="entry name" value="EG:BACR42I17.2 PROTEIN-RELATED"/>
    <property type="match status" value="1"/>
</dbReference>
<protein>
    <submittedName>
        <fullName evidence="2">27 kDa hemolymph protein</fullName>
    </submittedName>
</protein>
<dbReference type="AlphaFoldDB" id="A0AB39YZQ9"/>
<keyword evidence="1" id="KW-1185">Reference proteome</keyword>
<evidence type="ECO:0000313" key="1">
    <source>
        <dbReference type="Proteomes" id="UP001652628"/>
    </source>
</evidence>
<dbReference type="PANTHER" id="PTHR20997">
    <property type="entry name" value="EG:BACR42I17.2 PROTEIN-RELATED"/>
    <property type="match status" value="1"/>
</dbReference>
<evidence type="ECO:0000313" key="2">
    <source>
        <dbReference type="RefSeq" id="XP_016925208.1"/>
    </source>
</evidence>
<dbReference type="Pfam" id="PF07165">
    <property type="entry name" value="DUF1397"/>
    <property type="match status" value="1"/>
</dbReference>
<reference evidence="2" key="1">
    <citation type="submission" date="2025-08" db="UniProtKB">
        <authorList>
            <consortium name="RefSeq"/>
        </authorList>
    </citation>
    <scope>IDENTIFICATION</scope>
</reference>
<dbReference type="GeneID" id="108006270"/>
<organism evidence="1 2">
    <name type="scientific">Drosophila suzukii</name>
    <name type="common">Spotted-wing drosophila fruit fly</name>
    <dbReference type="NCBI Taxonomy" id="28584"/>
    <lineage>
        <taxon>Eukaryota</taxon>
        <taxon>Metazoa</taxon>
        <taxon>Ecdysozoa</taxon>
        <taxon>Arthropoda</taxon>
        <taxon>Hexapoda</taxon>
        <taxon>Insecta</taxon>
        <taxon>Pterygota</taxon>
        <taxon>Neoptera</taxon>
        <taxon>Endopterygota</taxon>
        <taxon>Diptera</taxon>
        <taxon>Brachycera</taxon>
        <taxon>Muscomorpha</taxon>
        <taxon>Ephydroidea</taxon>
        <taxon>Drosophilidae</taxon>
        <taxon>Drosophila</taxon>
        <taxon>Sophophora</taxon>
    </lineage>
</organism>
<dbReference type="RefSeq" id="XP_016925208.1">
    <property type="nucleotide sequence ID" value="XM_017069719.4"/>
</dbReference>
<dbReference type="InterPro" id="IPR009832">
    <property type="entry name" value="DUF1397"/>
</dbReference>
<dbReference type="Proteomes" id="UP001652628">
    <property type="component" value="Chromosome X"/>
</dbReference>
<name>A0AB39YZQ9_DROSZ</name>